<feature type="active site" description="Proton acceptor" evidence="6">
    <location>
        <position position="23"/>
    </location>
</feature>
<feature type="active site" description="Charge relay system" evidence="6">
    <location>
        <position position="67"/>
    </location>
</feature>
<dbReference type="UniPathway" id="UPA00391"/>
<evidence type="ECO:0000256" key="3">
    <source>
        <dbReference type="ARBA" id="ARBA00018141"/>
    </source>
</evidence>
<evidence type="ECO:0000256" key="4">
    <source>
        <dbReference type="ARBA" id="ARBA00048807"/>
    </source>
</evidence>
<feature type="binding site" evidence="7">
    <location>
        <position position="14"/>
    </location>
    <ligand>
        <name>Zn(2+)</name>
        <dbReference type="ChEBI" id="CHEBI:29105"/>
    </ligand>
</feature>
<dbReference type="GO" id="GO:0008616">
    <property type="term" value="P:tRNA queuosine(34) biosynthetic process"/>
    <property type="evidence" value="ECO:0007669"/>
    <property type="project" value="UniProtKB-KW"/>
</dbReference>
<dbReference type="RefSeq" id="WP_068541144.1">
    <property type="nucleotide sequence ID" value="NZ_LSFI01000008.1"/>
</dbReference>
<dbReference type="AlphaFoldDB" id="A0A177E8I4"/>
<gene>
    <name evidence="8" type="ORF">TH606_02630</name>
</gene>
<feature type="active site" description="Charge relay system" evidence="6">
    <location>
        <position position="112"/>
    </location>
</feature>
<keyword evidence="5 7" id="KW-0479">Metal-binding</keyword>
<dbReference type="OrthoDB" id="9804698at2"/>
<dbReference type="SUPFAM" id="SSF55620">
    <property type="entry name" value="Tetrahydrobiopterin biosynthesis enzymes-like"/>
    <property type="match status" value="1"/>
</dbReference>
<evidence type="ECO:0000256" key="5">
    <source>
        <dbReference type="PIRNR" id="PIRNR006113"/>
    </source>
</evidence>
<dbReference type="STRING" id="1795632.TH606_02630"/>
<dbReference type="PIRSF" id="PIRSF006113">
    <property type="entry name" value="PTP_synth"/>
    <property type="match status" value="1"/>
</dbReference>
<dbReference type="GO" id="GO:0046872">
    <property type="term" value="F:metal ion binding"/>
    <property type="evidence" value="ECO:0007669"/>
    <property type="project" value="UniProtKB-KW"/>
</dbReference>
<dbReference type="PANTHER" id="PTHR12589:SF8">
    <property type="entry name" value="6-CARBOXY-5,6,7,8-TETRAHYDROPTERIN SYNTHASE"/>
    <property type="match status" value="1"/>
</dbReference>
<protein>
    <recommendedName>
        <fullName evidence="3 5">6-carboxy-5,6,7,8-tetrahydropterin synthase</fullName>
        <ecNumber evidence="5">4.-.-.-</ecNumber>
    </recommendedName>
</protein>
<comment type="caution">
    <text evidence="8">The sequence shown here is derived from an EMBL/GenBank/DDBJ whole genome shotgun (WGS) entry which is preliminary data.</text>
</comment>
<evidence type="ECO:0000313" key="9">
    <source>
        <dbReference type="Proteomes" id="UP000076964"/>
    </source>
</evidence>
<dbReference type="Pfam" id="PF01242">
    <property type="entry name" value="PTPS"/>
    <property type="match status" value="1"/>
</dbReference>
<reference evidence="8 9" key="1">
    <citation type="submission" date="2016-02" db="EMBL/GenBank/DDBJ databases">
        <title>Draft genome sequence of Thermodesulfatator sp. S606.</title>
        <authorList>
            <person name="Lai Q."/>
            <person name="Cao J."/>
            <person name="Dupont S."/>
            <person name="Shao Z."/>
            <person name="Jebbar M."/>
            <person name="Alain K."/>
        </authorList>
    </citation>
    <scope>NUCLEOTIDE SEQUENCE [LARGE SCALE GENOMIC DNA]</scope>
    <source>
        <strain evidence="8 9">S606</strain>
    </source>
</reference>
<keyword evidence="5" id="KW-0671">Queuosine biosynthesis</keyword>
<feature type="binding site" evidence="7">
    <location>
        <position position="29"/>
    </location>
    <ligand>
        <name>Zn(2+)</name>
        <dbReference type="ChEBI" id="CHEBI:29105"/>
    </ligand>
</feature>
<comment type="pathway">
    <text evidence="1 5">Purine metabolism; 7-cyano-7-deazaguanine biosynthesis.</text>
</comment>
<feature type="binding site" evidence="7">
    <location>
        <position position="27"/>
    </location>
    <ligand>
        <name>Zn(2+)</name>
        <dbReference type="ChEBI" id="CHEBI:29105"/>
    </ligand>
</feature>
<dbReference type="EMBL" id="LSFI01000008">
    <property type="protein sequence ID" value="OAG28264.1"/>
    <property type="molecule type" value="Genomic_DNA"/>
</dbReference>
<keyword evidence="5 7" id="KW-0862">Zinc</keyword>
<evidence type="ECO:0000256" key="7">
    <source>
        <dbReference type="PIRSR" id="PIRSR006113-2"/>
    </source>
</evidence>
<dbReference type="EC" id="4.-.-.-" evidence="5"/>
<evidence type="ECO:0000256" key="6">
    <source>
        <dbReference type="PIRSR" id="PIRSR006113-1"/>
    </source>
</evidence>
<sequence length="123" mass="14303">MFELTVRDEFAAAHYLRNYPGACERLHGHNWKVEIAVRGEKLNEIDVLVDFKNLKKHLKEVLEELDHQNLNEHPAFQDQNPSSENIARYIFEKLAPKMASYGVELVRVTVCETERSCASYLKD</sequence>
<dbReference type="InterPro" id="IPR007115">
    <property type="entry name" value="6-PTP_synth/QueD"/>
</dbReference>
<name>A0A177E8I4_9BACT</name>
<evidence type="ECO:0000256" key="1">
    <source>
        <dbReference type="ARBA" id="ARBA00005061"/>
    </source>
</evidence>
<dbReference type="PANTHER" id="PTHR12589">
    <property type="entry name" value="PYRUVOYL TETRAHYDROBIOPTERIN SYNTHASE"/>
    <property type="match status" value="1"/>
</dbReference>
<accession>A0A177E8I4</accession>
<evidence type="ECO:0000313" key="8">
    <source>
        <dbReference type="EMBL" id="OAG28264.1"/>
    </source>
</evidence>
<dbReference type="NCBIfam" id="TIGR03367">
    <property type="entry name" value="queuosine_QueD"/>
    <property type="match status" value="1"/>
</dbReference>
<dbReference type="InterPro" id="IPR038418">
    <property type="entry name" value="6-PTP_synth/QueD_sf"/>
</dbReference>
<comment type="similarity">
    <text evidence="2 5">Belongs to the PTPS family. QueD subfamily.</text>
</comment>
<keyword evidence="5" id="KW-0456">Lyase</keyword>
<proteinExistence type="inferred from homology"/>
<dbReference type="Proteomes" id="UP000076964">
    <property type="component" value="Unassembled WGS sequence"/>
</dbReference>
<dbReference type="Gene3D" id="3.30.479.10">
    <property type="entry name" value="6-pyruvoyl tetrahydropterin synthase/QueD"/>
    <property type="match status" value="1"/>
</dbReference>
<comment type="cofactor">
    <cofactor evidence="5 7">
        <name>Zn(2+)</name>
        <dbReference type="ChEBI" id="CHEBI:29105"/>
    </cofactor>
    <text evidence="5 7">Binds 1 zinc ion per subunit.</text>
</comment>
<evidence type="ECO:0000256" key="2">
    <source>
        <dbReference type="ARBA" id="ARBA00008900"/>
    </source>
</evidence>
<organism evidence="8 9">
    <name type="scientific">Thermodesulfatator autotrophicus</name>
    <dbReference type="NCBI Taxonomy" id="1795632"/>
    <lineage>
        <taxon>Bacteria</taxon>
        <taxon>Pseudomonadati</taxon>
        <taxon>Thermodesulfobacteriota</taxon>
        <taxon>Thermodesulfobacteria</taxon>
        <taxon>Thermodesulfobacteriales</taxon>
        <taxon>Thermodesulfatatoraceae</taxon>
        <taxon>Thermodesulfatator</taxon>
    </lineage>
</organism>
<dbReference type="GO" id="GO:0070497">
    <property type="term" value="F:6-carboxytetrahydropterin synthase activity"/>
    <property type="evidence" value="ECO:0007669"/>
    <property type="project" value="UniProtKB-EC"/>
</dbReference>
<keyword evidence="9" id="KW-1185">Reference proteome</keyword>
<comment type="catalytic activity">
    <reaction evidence="4 5">
        <text>7,8-dihydroneopterin 3'-triphosphate + H2O = 6-carboxy-5,6,7,8-tetrahydropterin + triphosphate + acetaldehyde + 2 H(+)</text>
        <dbReference type="Rhea" id="RHEA:27966"/>
        <dbReference type="ChEBI" id="CHEBI:15343"/>
        <dbReference type="ChEBI" id="CHEBI:15377"/>
        <dbReference type="ChEBI" id="CHEBI:15378"/>
        <dbReference type="ChEBI" id="CHEBI:18036"/>
        <dbReference type="ChEBI" id="CHEBI:58462"/>
        <dbReference type="ChEBI" id="CHEBI:61032"/>
        <dbReference type="EC" id="4.1.2.50"/>
    </reaction>
</comment>